<feature type="region of interest" description="Disordered" evidence="1">
    <location>
        <begin position="84"/>
        <end position="112"/>
    </location>
</feature>
<dbReference type="Pfam" id="PF14257">
    <property type="entry name" value="DUF4349"/>
    <property type="match status" value="1"/>
</dbReference>
<dbReference type="AlphaFoldDB" id="A0AAU8DRW1"/>
<sequence length="379" mass="38701">MRQVTKSAARVRPTRFDGIRQGRARQSREQQNRTRQGGTWIVGTLTGLVLLAGCTSASDTMSAGQMNDGVAAGSTAAAAAPSGAAGYESAGDSGGGSSGSAADKKAGGTATRGVTGVAEIADAPDGRQVIRTASVTVEIGRARTEDRAADDTGLAAAVAEAAVKVRALAGAEGYVASSESSGSVASISLRVPASSYESVMKALRGVGTVTSSEEKAQDVSAKLVDVGSRIETMKASVTRVRALLARAEKISDVVALESELEQRESDLDSLLRQQSALSGQVALSTITVVVQGRLTGVLVAGDTEPEQRSGFLAGLHQGWNAFTDFLGGAGQVIGALLPFLPLIAILGLAAYWLIRRGRRRGQLGAERTPPTGPNAPSAA</sequence>
<evidence type="ECO:0000256" key="1">
    <source>
        <dbReference type="SAM" id="MobiDB-lite"/>
    </source>
</evidence>
<dbReference type="EMBL" id="CP159218">
    <property type="protein sequence ID" value="XCG65043.1"/>
    <property type="molecule type" value="Genomic_DNA"/>
</dbReference>
<keyword evidence="2" id="KW-0472">Membrane</keyword>
<feature type="transmembrane region" description="Helical" evidence="2">
    <location>
        <begin position="332"/>
        <end position="354"/>
    </location>
</feature>
<evidence type="ECO:0000259" key="3">
    <source>
        <dbReference type="Pfam" id="PF14257"/>
    </source>
</evidence>
<proteinExistence type="predicted"/>
<accession>A0AAU8DRW1</accession>
<dbReference type="RefSeq" id="WP_353650654.1">
    <property type="nucleotide sequence ID" value="NZ_CP159218.1"/>
</dbReference>
<keyword evidence="2" id="KW-1133">Transmembrane helix</keyword>
<keyword evidence="2" id="KW-0812">Transmembrane</keyword>
<organism evidence="4">
    <name type="scientific">Nakamurella sp. A5-74</name>
    <dbReference type="NCBI Taxonomy" id="3158264"/>
    <lineage>
        <taxon>Bacteria</taxon>
        <taxon>Bacillati</taxon>
        <taxon>Actinomycetota</taxon>
        <taxon>Actinomycetes</taxon>
        <taxon>Nakamurellales</taxon>
        <taxon>Nakamurellaceae</taxon>
        <taxon>Nakamurella</taxon>
    </lineage>
</organism>
<dbReference type="InterPro" id="IPR025645">
    <property type="entry name" value="DUF4349"/>
</dbReference>
<feature type="domain" description="DUF4349" evidence="3">
    <location>
        <begin position="156"/>
        <end position="350"/>
    </location>
</feature>
<evidence type="ECO:0000256" key="2">
    <source>
        <dbReference type="SAM" id="Phobius"/>
    </source>
</evidence>
<name>A0AAU8DRW1_9ACTN</name>
<gene>
    <name evidence="4" type="ORF">ABLG96_07010</name>
</gene>
<reference evidence="4" key="1">
    <citation type="submission" date="2024-05" db="EMBL/GenBank/DDBJ databases">
        <authorList>
            <person name="Cai S.Y."/>
            <person name="Jin L.M."/>
            <person name="Li H.R."/>
        </authorList>
    </citation>
    <scope>NUCLEOTIDE SEQUENCE</scope>
    <source>
        <strain evidence="4">A5-74</strain>
    </source>
</reference>
<feature type="compositionally biased region" description="Basic and acidic residues" evidence="1">
    <location>
        <begin position="14"/>
        <end position="32"/>
    </location>
</feature>
<protein>
    <submittedName>
        <fullName evidence="4">DUF4349 domain-containing protein</fullName>
    </submittedName>
</protein>
<evidence type="ECO:0000313" key="4">
    <source>
        <dbReference type="EMBL" id="XCG65043.1"/>
    </source>
</evidence>
<feature type="region of interest" description="Disordered" evidence="1">
    <location>
        <begin position="1"/>
        <end position="38"/>
    </location>
</feature>